<dbReference type="SUPFAM" id="SSF109640">
    <property type="entry name" value="KRAB domain (Kruppel-associated box)"/>
    <property type="match status" value="1"/>
</dbReference>
<dbReference type="PANTHER" id="PTHR14112">
    <property type="entry name" value="SYNOVIAL SARCOMA, X MEMBER"/>
    <property type="match status" value="1"/>
</dbReference>
<evidence type="ECO:0000256" key="1">
    <source>
        <dbReference type="SAM" id="MobiDB-lite"/>
    </source>
</evidence>
<dbReference type="InterPro" id="IPR003655">
    <property type="entry name" value="aKRAB"/>
</dbReference>
<accession>A0A8D2EGK6</accession>
<reference evidence="3" key="2">
    <citation type="submission" date="2025-08" db="UniProtKB">
        <authorList>
            <consortium name="Ensembl"/>
        </authorList>
    </citation>
    <scope>IDENTIFICATION</scope>
</reference>
<dbReference type="InterPro" id="IPR036051">
    <property type="entry name" value="KRAB_dom_sf"/>
</dbReference>
<reference evidence="3" key="1">
    <citation type="submission" date="2018-05" db="EMBL/GenBank/DDBJ databases">
        <title>Whole genome of Theropithecus gelada.</title>
        <authorList>
            <person name="Chiou K.L."/>
            <person name="Snyder-Mackler N."/>
        </authorList>
    </citation>
    <scope>NUCLEOTIDE SEQUENCE [LARGE SCALE GENOMIC DNA]</scope>
</reference>
<dbReference type="AlphaFoldDB" id="A0A8D2EGK6"/>
<dbReference type="InterPro" id="IPR019041">
    <property type="entry name" value="SSXRD_motif"/>
</dbReference>
<feature type="region of interest" description="Disordered" evidence="1">
    <location>
        <begin position="79"/>
        <end position="98"/>
    </location>
</feature>
<dbReference type="GO" id="GO:0005634">
    <property type="term" value="C:nucleus"/>
    <property type="evidence" value="ECO:0007669"/>
    <property type="project" value="InterPro"/>
</dbReference>
<proteinExistence type="predicted"/>
<keyword evidence="4" id="KW-1185">Reference proteome</keyword>
<dbReference type="Pfam" id="PF09514">
    <property type="entry name" value="SSXRD"/>
    <property type="match status" value="1"/>
</dbReference>
<organism evidence="3 4">
    <name type="scientific">Theropithecus gelada</name>
    <name type="common">Gelada baboon</name>
    <dbReference type="NCBI Taxonomy" id="9565"/>
    <lineage>
        <taxon>Eukaryota</taxon>
        <taxon>Metazoa</taxon>
        <taxon>Chordata</taxon>
        <taxon>Craniata</taxon>
        <taxon>Vertebrata</taxon>
        <taxon>Euteleostomi</taxon>
        <taxon>Mammalia</taxon>
        <taxon>Eutheria</taxon>
        <taxon>Euarchontoglires</taxon>
        <taxon>Primates</taxon>
        <taxon>Haplorrhini</taxon>
        <taxon>Catarrhini</taxon>
        <taxon>Cercopithecidae</taxon>
        <taxon>Cercopithecinae</taxon>
        <taxon>Theropithecus</taxon>
    </lineage>
</organism>
<name>A0A8D2EGK6_THEGE</name>
<evidence type="ECO:0000313" key="4">
    <source>
        <dbReference type="Proteomes" id="UP000694411"/>
    </source>
</evidence>
<feature type="domain" description="KRAB-related" evidence="2">
    <location>
        <begin position="21"/>
        <end position="84"/>
    </location>
</feature>
<dbReference type="PANTHER" id="PTHR14112:SF1">
    <property type="entry name" value="KRAB-RELATED DOMAIN-CONTAINING PROTEIN"/>
    <property type="match status" value="1"/>
</dbReference>
<dbReference type="InterPro" id="IPR001909">
    <property type="entry name" value="KRAB"/>
</dbReference>
<dbReference type="Proteomes" id="UP000694411">
    <property type="component" value="Chromosome 4"/>
</dbReference>
<dbReference type="Ensembl" id="ENSTGET00000007261.1">
    <property type="protein sequence ID" value="ENSTGEP00000006015.1"/>
    <property type="gene ID" value="ENSTGEG00000004949.1"/>
</dbReference>
<protein>
    <recommendedName>
        <fullName evidence="2">KRAB-related domain-containing protein</fullName>
    </recommendedName>
</protein>
<sequence length="132" mass="15861">LETTASLQRDPRMMLRYQRRDTNKAFNDTARYLSKKEWEKLKNSEKITYVYMKRNYETMTKLERPQMAFGMLHGNFPKMMPKKPAEEGNDLKGVPEASGSRKKGEYVWIHRLQERKYLMIYKEISDPEEDDE</sequence>
<evidence type="ECO:0000259" key="2">
    <source>
        <dbReference type="PROSITE" id="PS50806"/>
    </source>
</evidence>
<dbReference type="GO" id="GO:0006355">
    <property type="term" value="P:regulation of DNA-templated transcription"/>
    <property type="evidence" value="ECO:0007669"/>
    <property type="project" value="InterPro"/>
</dbReference>
<dbReference type="PROSITE" id="PS50806">
    <property type="entry name" value="KRAB_RELATED"/>
    <property type="match status" value="1"/>
</dbReference>
<evidence type="ECO:0000313" key="3">
    <source>
        <dbReference type="Ensembl" id="ENSTGEP00000006015.1"/>
    </source>
</evidence>
<reference evidence="3" key="3">
    <citation type="submission" date="2025-09" db="UniProtKB">
        <authorList>
            <consortium name="Ensembl"/>
        </authorList>
    </citation>
    <scope>IDENTIFICATION</scope>
</reference>
<dbReference type="SMART" id="SM00349">
    <property type="entry name" value="KRAB"/>
    <property type="match status" value="1"/>
</dbReference>